<dbReference type="Proteomes" id="UP000326951">
    <property type="component" value="Chromosome"/>
</dbReference>
<keyword evidence="1" id="KW-0812">Transmembrane</keyword>
<accession>A0A5K7X2E0</accession>
<sequence length="160" mass="18535">MAVAIVICFDWIIINGFMMMPKRLDRETFLFLFLLSSLTIMLSMIYSAGELYFSPTYRDFPMQDAVAFHMNRNITFPMLTLVALNLWKSGQLWEKLLSCLGSYVIFLLFCRIDPVHTTFKPIGISGLTTYFSCYYLFVLVALSLFTKGNKKRSIQQRSSQ</sequence>
<keyword evidence="1" id="KW-1133">Transmembrane helix</keyword>
<dbReference type="RefSeq" id="WP_152080456.1">
    <property type="nucleotide sequence ID" value="NZ_AP021853.1"/>
</dbReference>
<evidence type="ECO:0000256" key="1">
    <source>
        <dbReference type="SAM" id="Phobius"/>
    </source>
</evidence>
<proteinExistence type="predicted"/>
<name>A0A5K7X2E0_9BACL</name>
<feature type="transmembrane region" description="Helical" evidence="1">
    <location>
        <begin position="96"/>
        <end position="116"/>
    </location>
</feature>
<keyword evidence="1" id="KW-0472">Membrane</keyword>
<feature type="transmembrane region" description="Helical" evidence="1">
    <location>
        <begin position="66"/>
        <end position="84"/>
    </location>
</feature>
<evidence type="ECO:0000313" key="3">
    <source>
        <dbReference type="Proteomes" id="UP000326951"/>
    </source>
</evidence>
<protein>
    <submittedName>
        <fullName evidence="2">Uncharacterized protein</fullName>
    </submittedName>
</protein>
<feature type="transmembrane region" description="Helical" evidence="1">
    <location>
        <begin position="28"/>
        <end position="46"/>
    </location>
</feature>
<gene>
    <name evidence="2" type="ORF">St703_15450</name>
</gene>
<dbReference type="AlphaFoldDB" id="A0A5K7X2E0"/>
<feature type="transmembrane region" description="Helical" evidence="1">
    <location>
        <begin position="122"/>
        <end position="145"/>
    </location>
</feature>
<organism evidence="2 3">
    <name type="scientific">Sporolactobacillus terrae</name>
    <dbReference type="NCBI Taxonomy" id="269673"/>
    <lineage>
        <taxon>Bacteria</taxon>
        <taxon>Bacillati</taxon>
        <taxon>Bacillota</taxon>
        <taxon>Bacilli</taxon>
        <taxon>Bacillales</taxon>
        <taxon>Sporolactobacillaceae</taxon>
        <taxon>Sporolactobacillus</taxon>
    </lineage>
</organism>
<dbReference type="EMBL" id="AP021853">
    <property type="protein sequence ID" value="BBN98840.1"/>
    <property type="molecule type" value="Genomic_DNA"/>
</dbReference>
<reference evidence="2 3" key="1">
    <citation type="submission" date="2019-09" db="EMBL/GenBank/DDBJ databases">
        <title>Complete genome sequence of Sporolactobacillus terrae 70-3.</title>
        <authorList>
            <person name="Tanaka N."/>
            <person name="Shiwa Y."/>
            <person name="Fujita N."/>
            <person name="Tanasupawat S."/>
        </authorList>
    </citation>
    <scope>NUCLEOTIDE SEQUENCE [LARGE SCALE GENOMIC DNA]</scope>
    <source>
        <strain evidence="2 3">70-3</strain>
    </source>
</reference>
<evidence type="ECO:0000313" key="2">
    <source>
        <dbReference type="EMBL" id="BBN98840.1"/>
    </source>
</evidence>